<dbReference type="PANTHER" id="PTHR16305">
    <property type="entry name" value="TESTICULAR SOLUBLE ADENYLYL CYCLASE"/>
    <property type="match status" value="1"/>
</dbReference>
<dbReference type="InterPro" id="IPR036388">
    <property type="entry name" value="WH-like_DNA-bd_sf"/>
</dbReference>
<dbReference type="InterPro" id="IPR000792">
    <property type="entry name" value="Tscrpt_reg_LuxR_C"/>
</dbReference>
<dbReference type="InterPro" id="IPR027417">
    <property type="entry name" value="P-loop_NTPase"/>
</dbReference>
<dbReference type="Pfam" id="PF13191">
    <property type="entry name" value="AAA_16"/>
    <property type="match status" value="1"/>
</dbReference>
<comment type="caution">
    <text evidence="5">The sequence shown here is derived from an EMBL/GenBank/DDBJ whole genome shotgun (WGS) entry which is preliminary data.</text>
</comment>
<protein>
    <submittedName>
        <fullName evidence="5">AAA family ATPase</fullName>
    </submittedName>
</protein>
<dbReference type="SMART" id="SM00421">
    <property type="entry name" value="HTH_LUXR"/>
    <property type="match status" value="1"/>
</dbReference>
<evidence type="ECO:0000256" key="2">
    <source>
        <dbReference type="ARBA" id="ARBA00022840"/>
    </source>
</evidence>
<reference evidence="6" key="1">
    <citation type="journal article" date="2019" name="Int. J. Syst. Evol. Microbiol.">
        <title>The Global Catalogue of Microorganisms (GCM) 10K type strain sequencing project: providing services to taxonomists for standard genome sequencing and annotation.</title>
        <authorList>
            <consortium name="The Broad Institute Genomics Platform"/>
            <consortium name="The Broad Institute Genome Sequencing Center for Infectious Disease"/>
            <person name="Wu L."/>
            <person name="Ma J."/>
        </authorList>
    </citation>
    <scope>NUCLEOTIDE SEQUENCE [LARGE SCALE GENOMIC DNA]</scope>
    <source>
        <strain evidence="6">JCM 16544</strain>
    </source>
</reference>
<dbReference type="SUPFAM" id="SSF52540">
    <property type="entry name" value="P-loop containing nucleoside triphosphate hydrolases"/>
    <property type="match status" value="1"/>
</dbReference>
<name>A0ABP7AU40_9MICO</name>
<feature type="domain" description="HTH luxR-type" evidence="4">
    <location>
        <begin position="804"/>
        <end position="869"/>
    </location>
</feature>
<sequence length="886" mass="94125">MTGGSAPGRPRGRVGRVKRMPLVERDEQLAVLAGLARGLPQGAVALVGAEAGAGKTSVLRAFVDAAAPGVPARFGRCDDLTAPASYAPIWDMALTLPPAVRTALEGRGGIRMPVALADALRERPSILAIDDVQWADEATLDLLGHLARRIDEVPVVLCVAYRSDEIDRDHRFRRVAAELSRVGTRIELPPLTLRAVRALAGDPIRDVDSIYARSGGNPFLVTELLAHDGEETPPAVADAIVARAAGLPDAAWHLLETVALAPGGIPLGLVPKVGPDASRHADLAIGRGLLEISGGRLRCRHDLVRAALADTVTPVRARQVHGFLVEQLAADATTAADHAQIAAHAVAAGDGPNAAFFSLRAGEQARADGAHREALRHLVNALAHRAHLTDNEIDRALDGAAQEAYFTHDPSYALACATELYDRTDPAATATAGERAWWCSRLAHYSGDAELSIAWAERAVDAYALGDDTVHEAYSRWWLASQRDDEGERDAWSARTVELAIDAGELEIAAHLMVTVAGSRPLRAEVYVPRLVEGLDLGLRGGSLEQTARAYCNLAWITTVSRRFDDAERWLGEGLEWTFDRDLLFWWDAMIDSRALLRLYQGRWDDALTDAAATLDVDGRLDSMQVCAAIASATIALRRGETDAASAMDHADRAADESGMERPLALAVRAEAAWLRGGAADGLGEELATIAALPSAAPWLIGPAMFWLCKLDRADVSGIDRALLPDPVLLELDGDAADAAAAWRAMGCEFEASVIDGLSDDTGTLRDAFEALARLGADATIGRLRRLAEQRGVVGIPRGPRAATAGDPDGLTPRQAEVLALLADHLTDAEIAEALTISTKTAGHHVSAILARLGVGSRREAGAHARARARDIPSADANGDAARPVS</sequence>
<organism evidence="5 6">
    <name type="scientific">Microbacterium awajiense</name>
    <dbReference type="NCBI Taxonomy" id="415214"/>
    <lineage>
        <taxon>Bacteria</taxon>
        <taxon>Bacillati</taxon>
        <taxon>Actinomycetota</taxon>
        <taxon>Actinomycetes</taxon>
        <taxon>Micrococcales</taxon>
        <taxon>Microbacteriaceae</taxon>
        <taxon>Microbacterium</taxon>
    </lineage>
</organism>
<evidence type="ECO:0000259" key="4">
    <source>
        <dbReference type="PROSITE" id="PS50043"/>
    </source>
</evidence>
<gene>
    <name evidence="5" type="ORF">GCM10022200_24270</name>
</gene>
<keyword evidence="6" id="KW-1185">Reference proteome</keyword>
<feature type="region of interest" description="Disordered" evidence="3">
    <location>
        <begin position="862"/>
        <end position="886"/>
    </location>
</feature>
<dbReference type="PANTHER" id="PTHR16305:SF35">
    <property type="entry name" value="TRANSCRIPTIONAL ACTIVATOR DOMAIN"/>
    <property type="match status" value="1"/>
</dbReference>
<evidence type="ECO:0000256" key="1">
    <source>
        <dbReference type="ARBA" id="ARBA00022741"/>
    </source>
</evidence>
<dbReference type="InterPro" id="IPR041664">
    <property type="entry name" value="AAA_16"/>
</dbReference>
<evidence type="ECO:0000313" key="5">
    <source>
        <dbReference type="EMBL" id="GAA3639887.1"/>
    </source>
</evidence>
<dbReference type="Gene3D" id="3.40.50.300">
    <property type="entry name" value="P-loop containing nucleotide triphosphate hydrolases"/>
    <property type="match status" value="1"/>
</dbReference>
<dbReference type="SUPFAM" id="SSF46894">
    <property type="entry name" value="C-terminal effector domain of the bipartite response regulators"/>
    <property type="match status" value="1"/>
</dbReference>
<keyword evidence="1" id="KW-0547">Nucleotide-binding</keyword>
<dbReference type="Proteomes" id="UP001501697">
    <property type="component" value="Unassembled WGS sequence"/>
</dbReference>
<keyword evidence="2" id="KW-0067">ATP-binding</keyword>
<dbReference type="PROSITE" id="PS50043">
    <property type="entry name" value="HTH_LUXR_2"/>
    <property type="match status" value="1"/>
</dbReference>
<evidence type="ECO:0000256" key="3">
    <source>
        <dbReference type="SAM" id="MobiDB-lite"/>
    </source>
</evidence>
<evidence type="ECO:0000313" key="6">
    <source>
        <dbReference type="Proteomes" id="UP001501697"/>
    </source>
</evidence>
<dbReference type="InterPro" id="IPR016032">
    <property type="entry name" value="Sig_transdc_resp-reg_C-effctor"/>
</dbReference>
<proteinExistence type="predicted"/>
<dbReference type="Gene3D" id="1.10.10.10">
    <property type="entry name" value="Winged helix-like DNA-binding domain superfamily/Winged helix DNA-binding domain"/>
    <property type="match status" value="1"/>
</dbReference>
<dbReference type="Pfam" id="PF00196">
    <property type="entry name" value="GerE"/>
    <property type="match status" value="1"/>
</dbReference>
<dbReference type="EMBL" id="BAAAYU010000005">
    <property type="protein sequence ID" value="GAA3639887.1"/>
    <property type="molecule type" value="Genomic_DNA"/>
</dbReference>
<dbReference type="CDD" id="cd06170">
    <property type="entry name" value="LuxR_C_like"/>
    <property type="match status" value="1"/>
</dbReference>
<accession>A0ABP7AU40</accession>
<feature type="compositionally biased region" description="Basic and acidic residues" evidence="3">
    <location>
        <begin position="862"/>
        <end position="873"/>
    </location>
</feature>